<feature type="domain" description="J" evidence="1">
    <location>
        <begin position="11"/>
        <end position="79"/>
    </location>
</feature>
<evidence type="ECO:0000313" key="2">
    <source>
        <dbReference type="Ensembl" id="ENSCSEP00000027155.1"/>
    </source>
</evidence>
<proteinExistence type="predicted"/>
<dbReference type="PANTHER" id="PTHR44873:SF1">
    <property type="entry name" value="DNAJ HOMOLOG SUBFAMILY C MEMBER 30, MITOCHONDRIAL"/>
    <property type="match status" value="1"/>
</dbReference>
<dbReference type="AlphaFoldDB" id="A0A3P8WR82"/>
<dbReference type="Ensembl" id="ENSCSET00000027521.1">
    <property type="protein sequence ID" value="ENSCSEP00000027155.1"/>
    <property type="gene ID" value="ENSCSEG00000017357.1"/>
</dbReference>
<dbReference type="InterPro" id="IPR001623">
    <property type="entry name" value="DnaJ_domain"/>
</dbReference>
<dbReference type="InterPro" id="IPR053025">
    <property type="entry name" value="Mito_ATP_Synthase-Asso"/>
</dbReference>
<name>A0A3P8WR82_CYNSE</name>
<dbReference type="SMART" id="SM00271">
    <property type="entry name" value="DnaJ"/>
    <property type="match status" value="1"/>
</dbReference>
<reference evidence="2 3" key="1">
    <citation type="journal article" date="2014" name="Nat. Genet.">
        <title>Whole-genome sequence of a flatfish provides insights into ZW sex chromosome evolution and adaptation to a benthic lifestyle.</title>
        <authorList>
            <person name="Chen S."/>
            <person name="Zhang G."/>
            <person name="Shao C."/>
            <person name="Huang Q."/>
            <person name="Liu G."/>
            <person name="Zhang P."/>
            <person name="Song W."/>
            <person name="An N."/>
            <person name="Chalopin D."/>
            <person name="Volff J.N."/>
            <person name="Hong Y."/>
            <person name="Li Q."/>
            <person name="Sha Z."/>
            <person name="Zhou H."/>
            <person name="Xie M."/>
            <person name="Yu Q."/>
            <person name="Liu Y."/>
            <person name="Xiang H."/>
            <person name="Wang N."/>
            <person name="Wu K."/>
            <person name="Yang C."/>
            <person name="Zhou Q."/>
            <person name="Liao X."/>
            <person name="Yang L."/>
            <person name="Hu Q."/>
            <person name="Zhang J."/>
            <person name="Meng L."/>
            <person name="Jin L."/>
            <person name="Tian Y."/>
            <person name="Lian J."/>
            <person name="Yang J."/>
            <person name="Miao G."/>
            <person name="Liu S."/>
            <person name="Liang Z."/>
            <person name="Yan F."/>
            <person name="Li Y."/>
            <person name="Sun B."/>
            <person name="Zhang H."/>
            <person name="Zhang J."/>
            <person name="Zhu Y."/>
            <person name="Du M."/>
            <person name="Zhao Y."/>
            <person name="Schartl M."/>
            <person name="Tang Q."/>
            <person name="Wang J."/>
        </authorList>
    </citation>
    <scope>NUCLEOTIDE SEQUENCE</scope>
</reference>
<sequence length="142" mass="15183">VQTTEESMETAYYDILKVSPTATQSQIKSAYYRQCLIHHPDKNPGNEEASLRFAEISEAYTVLSDSRAVGDEDVLEESGASGGGPAGVVIPGGWRAGWVESVQQPASLGGVGTGGTVTSSQHRSCKSEKQFEKTLGLIFLCR</sequence>
<dbReference type="Proteomes" id="UP000265120">
    <property type="component" value="Chromosome 4"/>
</dbReference>
<dbReference type="PRINTS" id="PR00625">
    <property type="entry name" value="JDOMAIN"/>
</dbReference>
<dbReference type="CDD" id="cd06257">
    <property type="entry name" value="DnaJ"/>
    <property type="match status" value="1"/>
</dbReference>
<organism evidence="2 3">
    <name type="scientific">Cynoglossus semilaevis</name>
    <name type="common">Tongue sole</name>
    <dbReference type="NCBI Taxonomy" id="244447"/>
    <lineage>
        <taxon>Eukaryota</taxon>
        <taxon>Metazoa</taxon>
        <taxon>Chordata</taxon>
        <taxon>Craniata</taxon>
        <taxon>Vertebrata</taxon>
        <taxon>Euteleostomi</taxon>
        <taxon>Actinopterygii</taxon>
        <taxon>Neopterygii</taxon>
        <taxon>Teleostei</taxon>
        <taxon>Neoteleostei</taxon>
        <taxon>Acanthomorphata</taxon>
        <taxon>Carangaria</taxon>
        <taxon>Pleuronectiformes</taxon>
        <taxon>Pleuronectoidei</taxon>
        <taxon>Cynoglossidae</taxon>
        <taxon>Cynoglossinae</taxon>
        <taxon>Cynoglossus</taxon>
    </lineage>
</organism>
<dbReference type="SUPFAM" id="SSF46565">
    <property type="entry name" value="Chaperone J-domain"/>
    <property type="match status" value="1"/>
</dbReference>
<reference evidence="2" key="2">
    <citation type="submission" date="2025-08" db="UniProtKB">
        <authorList>
            <consortium name="Ensembl"/>
        </authorList>
    </citation>
    <scope>IDENTIFICATION</scope>
</reference>
<dbReference type="PANTHER" id="PTHR44873">
    <property type="entry name" value="DNAJ HOMOLOG SUBFAMILY C MEMBER 30, MITOCHONDRIAL"/>
    <property type="match status" value="1"/>
</dbReference>
<reference evidence="2" key="3">
    <citation type="submission" date="2025-09" db="UniProtKB">
        <authorList>
            <consortium name="Ensembl"/>
        </authorList>
    </citation>
    <scope>IDENTIFICATION</scope>
</reference>
<protein>
    <recommendedName>
        <fullName evidence="1">J domain-containing protein</fullName>
    </recommendedName>
</protein>
<dbReference type="InParanoid" id="A0A3P8WR82"/>
<keyword evidence="3" id="KW-1185">Reference proteome</keyword>
<accession>A0A3P8WR82</accession>
<dbReference type="STRING" id="244447.ENSCSEP00000027155"/>
<dbReference type="InterPro" id="IPR036869">
    <property type="entry name" value="J_dom_sf"/>
</dbReference>
<dbReference type="PROSITE" id="PS50076">
    <property type="entry name" value="DNAJ_2"/>
    <property type="match status" value="1"/>
</dbReference>
<dbReference type="Pfam" id="PF00226">
    <property type="entry name" value="DnaJ"/>
    <property type="match status" value="1"/>
</dbReference>
<evidence type="ECO:0000313" key="3">
    <source>
        <dbReference type="Proteomes" id="UP000265120"/>
    </source>
</evidence>
<dbReference type="GeneTree" id="ENSGT00510000048685"/>
<dbReference type="Gene3D" id="1.10.287.110">
    <property type="entry name" value="DnaJ domain"/>
    <property type="match status" value="1"/>
</dbReference>
<evidence type="ECO:0000259" key="1">
    <source>
        <dbReference type="PROSITE" id="PS50076"/>
    </source>
</evidence>